<reference evidence="2" key="1">
    <citation type="submission" date="2023-12" db="EMBL/GenBank/DDBJ databases">
        <title>Novel species in genus Nocardioides.</title>
        <authorList>
            <person name="Zhou H."/>
        </authorList>
    </citation>
    <scope>NUCLEOTIDE SEQUENCE [LARGE SCALE GENOMIC DNA]</scope>
    <source>
        <strain evidence="2">HM61</strain>
    </source>
</reference>
<dbReference type="Proteomes" id="UP001327225">
    <property type="component" value="Chromosome"/>
</dbReference>
<dbReference type="PANTHER" id="PTHR43162:SF1">
    <property type="entry name" value="PRESTALK A DIFFERENTIATION PROTEIN A"/>
    <property type="match status" value="1"/>
</dbReference>
<dbReference type="PANTHER" id="PTHR43162">
    <property type="match status" value="1"/>
</dbReference>
<dbReference type="InterPro" id="IPR051604">
    <property type="entry name" value="Ergot_Alk_Oxidoreductase"/>
</dbReference>
<organism evidence="1 2">
    <name type="scientific">Nocardioides bizhenqiangii</name>
    <dbReference type="NCBI Taxonomy" id="3095076"/>
    <lineage>
        <taxon>Bacteria</taxon>
        <taxon>Bacillati</taxon>
        <taxon>Actinomycetota</taxon>
        <taxon>Actinomycetes</taxon>
        <taxon>Propionibacteriales</taxon>
        <taxon>Nocardioidaceae</taxon>
        <taxon>Nocardioides</taxon>
    </lineage>
</organism>
<dbReference type="InterPro" id="IPR036291">
    <property type="entry name" value="NAD(P)-bd_dom_sf"/>
</dbReference>
<dbReference type="Gene3D" id="3.40.50.720">
    <property type="entry name" value="NAD(P)-binding Rossmann-like Domain"/>
    <property type="match status" value="1"/>
</dbReference>
<protein>
    <submittedName>
        <fullName evidence="1">NmrA family transcriptional regulator</fullName>
    </submittedName>
</protein>
<dbReference type="EMBL" id="CP141059">
    <property type="protein sequence ID" value="WQQ27180.1"/>
    <property type="molecule type" value="Genomic_DNA"/>
</dbReference>
<dbReference type="SUPFAM" id="SSF51735">
    <property type="entry name" value="NAD(P)-binding Rossmann-fold domains"/>
    <property type="match status" value="1"/>
</dbReference>
<sequence length="278" mass="29404">MTTNLIIGGTGKTGRRVASRLQDRGLPVTSLSRPEFDWADPATWSSVEQPAATAYVTFAPDLTFPGAPDGVADVVERMARSGVRRFVLLSGRGEAEAQRVEDRMIEVAERYGAEWGVVRCGIFMQNFDEGVFAPALEAGHFRFSAGAVREPFLDVEDVADVAVGMLVGEVSLNRAYELTGPELLTFAEATSAIAAASGRPITYAEISTAELAADLVAAGFPAEDAEELAGLFDHILDGHNEHLADGVREALGRPASSFTEYAARAVAGGAWVGRAAAS</sequence>
<evidence type="ECO:0000313" key="2">
    <source>
        <dbReference type="Proteomes" id="UP001327225"/>
    </source>
</evidence>
<name>A0ABZ0ZSX6_9ACTN</name>
<keyword evidence="2" id="KW-1185">Reference proteome</keyword>
<dbReference type="RefSeq" id="WP_322937787.1">
    <property type="nucleotide sequence ID" value="NZ_CP141059.1"/>
</dbReference>
<gene>
    <name evidence="1" type="ORF">SHK19_02890</name>
</gene>
<accession>A0ABZ0ZSX6</accession>
<evidence type="ECO:0000313" key="1">
    <source>
        <dbReference type="EMBL" id="WQQ27180.1"/>
    </source>
</evidence>
<proteinExistence type="predicted"/>